<dbReference type="PROSITE" id="PS50977">
    <property type="entry name" value="HTH_TETR_2"/>
    <property type="match status" value="1"/>
</dbReference>
<feature type="domain" description="HTH tetR-type" evidence="3">
    <location>
        <begin position="8"/>
        <end position="68"/>
    </location>
</feature>
<comment type="caution">
    <text evidence="4">The sequence shown here is derived from an EMBL/GenBank/DDBJ whole genome shotgun (WGS) entry which is preliminary data.</text>
</comment>
<dbReference type="EMBL" id="JABACJ020000017">
    <property type="protein sequence ID" value="MBU3877285.1"/>
    <property type="molecule type" value="Genomic_DNA"/>
</dbReference>
<dbReference type="InterPro" id="IPR050624">
    <property type="entry name" value="HTH-type_Tx_Regulator"/>
</dbReference>
<feature type="DNA-binding region" description="H-T-H motif" evidence="2">
    <location>
        <begin position="31"/>
        <end position="50"/>
    </location>
</feature>
<protein>
    <recommendedName>
        <fullName evidence="3">HTH tetR-type domain-containing protein</fullName>
    </recommendedName>
</protein>
<dbReference type="PANTHER" id="PTHR43479:SF7">
    <property type="entry name" value="TETR-FAMILY TRANSCRIPTIONAL REGULATOR"/>
    <property type="match status" value="1"/>
</dbReference>
<accession>A0ABS6D7N5</accession>
<proteinExistence type="predicted"/>
<keyword evidence="1 2" id="KW-0238">DNA-binding</keyword>
<reference evidence="4 5" key="1">
    <citation type="submission" date="2021-06" db="EMBL/GenBank/DDBJ databases">
        <title>Faecalicatena sp. nov. isolated from porcine feces.</title>
        <authorList>
            <person name="Oh B.S."/>
            <person name="Lee J.H."/>
        </authorList>
    </citation>
    <scope>NUCLEOTIDE SEQUENCE [LARGE SCALE GENOMIC DNA]</scope>
    <source>
        <strain evidence="4 5">AGMB00832</strain>
    </source>
</reference>
<dbReference type="PANTHER" id="PTHR43479">
    <property type="entry name" value="ACREF/ENVCD OPERON REPRESSOR-RELATED"/>
    <property type="match status" value="1"/>
</dbReference>
<evidence type="ECO:0000259" key="3">
    <source>
        <dbReference type="PROSITE" id="PS50977"/>
    </source>
</evidence>
<name>A0ABS6D7N5_9FIRM</name>
<keyword evidence="5" id="KW-1185">Reference proteome</keyword>
<organism evidence="4 5">
    <name type="scientific">Faecalicatena faecalis</name>
    <dbReference type="NCBI Taxonomy" id="2726362"/>
    <lineage>
        <taxon>Bacteria</taxon>
        <taxon>Bacillati</taxon>
        <taxon>Bacillota</taxon>
        <taxon>Clostridia</taxon>
        <taxon>Lachnospirales</taxon>
        <taxon>Lachnospiraceae</taxon>
        <taxon>Faecalicatena</taxon>
    </lineage>
</organism>
<dbReference type="RefSeq" id="WP_216243658.1">
    <property type="nucleotide sequence ID" value="NZ_JABACJ020000017.1"/>
</dbReference>
<evidence type="ECO:0000256" key="1">
    <source>
        <dbReference type="ARBA" id="ARBA00023125"/>
    </source>
</evidence>
<evidence type="ECO:0000313" key="5">
    <source>
        <dbReference type="Proteomes" id="UP000723714"/>
    </source>
</evidence>
<evidence type="ECO:0000313" key="4">
    <source>
        <dbReference type="EMBL" id="MBU3877285.1"/>
    </source>
</evidence>
<evidence type="ECO:0000256" key="2">
    <source>
        <dbReference type="PROSITE-ProRule" id="PRU00335"/>
    </source>
</evidence>
<gene>
    <name evidence="4" type="ORF">HGO97_015880</name>
</gene>
<dbReference type="Proteomes" id="UP000723714">
    <property type="component" value="Unassembled WGS sequence"/>
</dbReference>
<dbReference type="InterPro" id="IPR001647">
    <property type="entry name" value="HTH_TetR"/>
</dbReference>
<sequence length="180" mass="20900">MKSDARTRYTKRQIKEAFFQLLEKEPFPKITVTEICSLAEINRSTFYKHYYDTYDLLQKSEEELLEDLRSVTQSFKGTNTVKLIESILQQLQDMEHMPFYHMIKADPGFSNQISGCFCQEMYSCFKDKLSDYAPTNREMVCHYVTSGSSSILSYWFGTGMKLPACRIAALINDLSEKILS</sequence>